<gene>
    <name evidence="1" type="ORF">AB0A88_17065</name>
</gene>
<comment type="caution">
    <text evidence="1">The sequence shown here is derived from an EMBL/GenBank/DDBJ whole genome shotgun (WGS) entry which is preliminary data.</text>
</comment>
<name>A0ABV3CAN6_9ACTN</name>
<evidence type="ECO:0000313" key="1">
    <source>
        <dbReference type="EMBL" id="MEU7071834.1"/>
    </source>
</evidence>
<keyword evidence="2" id="KW-1185">Reference proteome</keyword>
<proteinExistence type="predicted"/>
<protein>
    <submittedName>
        <fullName evidence="1">HAD-IA family hydrolase</fullName>
    </submittedName>
</protein>
<dbReference type="PANTHER" id="PTHR46649">
    <property type="match status" value="1"/>
</dbReference>
<dbReference type="InterPro" id="IPR036412">
    <property type="entry name" value="HAD-like_sf"/>
</dbReference>
<dbReference type="NCBIfam" id="TIGR01509">
    <property type="entry name" value="HAD-SF-IA-v3"/>
    <property type="match status" value="1"/>
</dbReference>
<dbReference type="SFLD" id="SFLDG01129">
    <property type="entry name" value="C1.5:_HAD__Beta-PGM__Phosphata"/>
    <property type="match status" value="1"/>
</dbReference>
<dbReference type="NCBIfam" id="TIGR01549">
    <property type="entry name" value="HAD-SF-IA-v1"/>
    <property type="match status" value="1"/>
</dbReference>
<dbReference type="Proteomes" id="UP001551329">
    <property type="component" value="Unassembled WGS sequence"/>
</dbReference>
<reference evidence="1 2" key="1">
    <citation type="submission" date="2024-06" db="EMBL/GenBank/DDBJ databases">
        <title>The Natural Products Discovery Center: Release of the First 8490 Sequenced Strains for Exploring Actinobacteria Biosynthetic Diversity.</title>
        <authorList>
            <person name="Kalkreuter E."/>
            <person name="Kautsar S.A."/>
            <person name="Yang D."/>
            <person name="Bader C.D."/>
            <person name="Teijaro C.N."/>
            <person name="Fluegel L."/>
            <person name="Davis C.M."/>
            <person name="Simpson J.R."/>
            <person name="Lauterbach L."/>
            <person name="Steele A.D."/>
            <person name="Gui C."/>
            <person name="Meng S."/>
            <person name="Li G."/>
            <person name="Viehrig K."/>
            <person name="Ye F."/>
            <person name="Su P."/>
            <person name="Kiefer A.F."/>
            <person name="Nichols A."/>
            <person name="Cepeda A.J."/>
            <person name="Yan W."/>
            <person name="Fan B."/>
            <person name="Jiang Y."/>
            <person name="Adhikari A."/>
            <person name="Zheng C.-J."/>
            <person name="Schuster L."/>
            <person name="Cowan T.M."/>
            <person name="Smanski M.J."/>
            <person name="Chevrette M.G."/>
            <person name="De Carvalho L.P.S."/>
            <person name="Shen B."/>
        </authorList>
    </citation>
    <scope>NUCLEOTIDE SEQUENCE [LARGE SCALE GENOMIC DNA]</scope>
    <source>
        <strain evidence="1 2">NPDC045974</strain>
    </source>
</reference>
<dbReference type="SUPFAM" id="SSF56784">
    <property type="entry name" value="HAD-like"/>
    <property type="match status" value="1"/>
</dbReference>
<sequence>MTKGVMFDFSGTLFRVEPTADWLSVVAAGAGTAATAAELAVWAERLEEAGALPGGAPPVRLPEELAELWEARDLSGEDHRAVYTALTRGSGLPWPELVEPLYERHYTPAAWQPYPDTVSTLRALRERGVPVAVVSNIGWDLRPVFRHHGVDGLVDAYVLSYEEGAQKPDAPIFATACEALGLPPEAVLMVGDSREADGGAAALGCRVHFVEHLPVGERPDALAEILRLL</sequence>
<dbReference type="Gene3D" id="3.40.50.1000">
    <property type="entry name" value="HAD superfamily/HAD-like"/>
    <property type="match status" value="1"/>
</dbReference>
<organism evidence="1 2">
    <name type="scientific">Streptomyces narbonensis</name>
    <dbReference type="NCBI Taxonomy" id="67333"/>
    <lineage>
        <taxon>Bacteria</taxon>
        <taxon>Bacillati</taxon>
        <taxon>Actinomycetota</taxon>
        <taxon>Actinomycetes</taxon>
        <taxon>Kitasatosporales</taxon>
        <taxon>Streptomycetaceae</taxon>
        <taxon>Streptomyces</taxon>
    </lineage>
</organism>
<accession>A0ABV3CAN6</accession>
<dbReference type="SFLD" id="SFLDS00003">
    <property type="entry name" value="Haloacid_Dehalogenase"/>
    <property type="match status" value="1"/>
</dbReference>
<dbReference type="PANTHER" id="PTHR46649:SF4">
    <property type="entry name" value="HALOACID DEHALOGENASE-LIKE HYDROLASE (HAD) SUPERFAMILY PROTEIN"/>
    <property type="match status" value="1"/>
</dbReference>
<keyword evidence="1" id="KW-0378">Hydrolase</keyword>
<dbReference type="Pfam" id="PF00702">
    <property type="entry name" value="Hydrolase"/>
    <property type="match status" value="1"/>
</dbReference>
<dbReference type="EMBL" id="JBEZAE010000009">
    <property type="protein sequence ID" value="MEU7071834.1"/>
    <property type="molecule type" value="Genomic_DNA"/>
</dbReference>
<dbReference type="InterPro" id="IPR023214">
    <property type="entry name" value="HAD_sf"/>
</dbReference>
<dbReference type="GO" id="GO:0016787">
    <property type="term" value="F:hydrolase activity"/>
    <property type="evidence" value="ECO:0007669"/>
    <property type="project" value="UniProtKB-KW"/>
</dbReference>
<evidence type="ECO:0000313" key="2">
    <source>
        <dbReference type="Proteomes" id="UP001551329"/>
    </source>
</evidence>
<dbReference type="RefSeq" id="WP_358470736.1">
    <property type="nucleotide sequence ID" value="NZ_JBEZAE010000009.1"/>
</dbReference>
<dbReference type="InterPro" id="IPR006439">
    <property type="entry name" value="HAD-SF_hydro_IA"/>
</dbReference>
<dbReference type="PRINTS" id="PR00413">
    <property type="entry name" value="HADHALOGNASE"/>
</dbReference>